<name>A0A290XFE6_9GAMM</name>
<dbReference type="RefSeq" id="WP_096298709.1">
    <property type="nucleotide sequence ID" value="NZ_CP023406.1"/>
</dbReference>
<dbReference type="KEGG" id="lum:CNR27_10905"/>
<keyword evidence="3" id="KW-1185">Reference proteome</keyword>
<evidence type="ECO:0000313" key="3">
    <source>
        <dbReference type="Proteomes" id="UP000218968"/>
    </source>
</evidence>
<keyword evidence="1" id="KW-1133">Transmembrane helix</keyword>
<proteinExistence type="predicted"/>
<keyword evidence="1" id="KW-0472">Membrane</keyword>
<dbReference type="OrthoDB" id="5975833at2"/>
<evidence type="ECO:0000313" key="2">
    <source>
        <dbReference type="EMBL" id="ATD67872.1"/>
    </source>
</evidence>
<gene>
    <name evidence="2" type="ORF">CNR27_10905</name>
</gene>
<feature type="transmembrane region" description="Helical" evidence="1">
    <location>
        <begin position="7"/>
        <end position="40"/>
    </location>
</feature>
<accession>A0A290XFE6</accession>
<evidence type="ECO:0000256" key="1">
    <source>
        <dbReference type="SAM" id="Phobius"/>
    </source>
</evidence>
<dbReference type="Proteomes" id="UP000218968">
    <property type="component" value="Chromosome"/>
</dbReference>
<evidence type="ECO:0008006" key="4">
    <source>
        <dbReference type="Google" id="ProtNLM"/>
    </source>
</evidence>
<dbReference type="EMBL" id="CP023406">
    <property type="protein sequence ID" value="ATD67872.1"/>
    <property type="molecule type" value="Genomic_DNA"/>
</dbReference>
<sequence>MSWLGFVLVILGIWLAFKVAGVVLRLIVTVLIVIAAYWWLAPYFGWPTLGELFHVLGPDVRVPDIALPELGLP</sequence>
<organism evidence="2 3">
    <name type="scientific">Luteimonas chenhongjianii</name>
    <dbReference type="NCBI Taxonomy" id="2006110"/>
    <lineage>
        <taxon>Bacteria</taxon>
        <taxon>Pseudomonadati</taxon>
        <taxon>Pseudomonadota</taxon>
        <taxon>Gammaproteobacteria</taxon>
        <taxon>Lysobacterales</taxon>
        <taxon>Lysobacteraceae</taxon>
        <taxon>Luteimonas</taxon>
    </lineage>
</organism>
<dbReference type="AlphaFoldDB" id="A0A290XFE6"/>
<protein>
    <recommendedName>
        <fullName evidence="4">Colicin V production protein</fullName>
    </recommendedName>
</protein>
<keyword evidence="1" id="KW-0812">Transmembrane</keyword>
<reference evidence="3" key="1">
    <citation type="submission" date="2017-09" db="EMBL/GenBank/DDBJ databases">
        <title>Luteimonas liuhanmingii sp.nov., isolated from the intestinal contents of Tibetan Plateau Pika in Yushu, Qinghai Province, China.</title>
        <authorList>
            <person name="Gui Z."/>
        </authorList>
    </citation>
    <scope>NUCLEOTIDE SEQUENCE [LARGE SCALE GENOMIC DNA]</scope>
    <source>
        <strain evidence="3">100111</strain>
    </source>
</reference>